<reference evidence="5 6" key="1">
    <citation type="submission" date="2024-09" db="EMBL/GenBank/DDBJ databases">
        <authorList>
            <person name="Lee S.D."/>
        </authorList>
    </citation>
    <scope>NUCLEOTIDE SEQUENCE [LARGE SCALE GENOMIC DNA]</scope>
    <source>
        <strain evidence="5 6">N1-1</strain>
    </source>
</reference>
<dbReference type="InterPro" id="IPR013216">
    <property type="entry name" value="Methyltransf_11"/>
</dbReference>
<evidence type="ECO:0000256" key="3">
    <source>
        <dbReference type="ARBA" id="ARBA00022679"/>
    </source>
</evidence>
<sequence length="253" mass="27301">MTSLHGSDLSSSFGAVAADYQAARPSYPQALFDAIEELTGRPLKGARVLDVGAGTGISTRLLRDRGADVVAVEPTPGMAAQFRANSPDIPLVSADGHALPFPDGSADLVSYAQAFHWTTPEQSVPEARRVLRPDGALALWWNIKDRSRGWPLEQRQRMIAACPQYHGDSATYTAVPTLERLGMRTGQALLHWSRSISVDTALADLLSRSYVAVLDPARRAELLAAEREALLAVFPDGVVVDDFNLHLTVGFNA</sequence>
<dbReference type="PANTHER" id="PTHR44942:SF4">
    <property type="entry name" value="METHYLTRANSFERASE TYPE 11 DOMAIN-CONTAINING PROTEIN"/>
    <property type="match status" value="1"/>
</dbReference>
<keyword evidence="2 5" id="KW-0489">Methyltransferase</keyword>
<evidence type="ECO:0000259" key="4">
    <source>
        <dbReference type="Pfam" id="PF08241"/>
    </source>
</evidence>
<dbReference type="SUPFAM" id="SSF53335">
    <property type="entry name" value="S-adenosyl-L-methionine-dependent methyltransferases"/>
    <property type="match status" value="1"/>
</dbReference>
<dbReference type="Pfam" id="PF08241">
    <property type="entry name" value="Methyltransf_11"/>
    <property type="match status" value="1"/>
</dbReference>
<dbReference type="EC" id="2.1.1.-" evidence="5"/>
<accession>A0ABV6VA65</accession>
<proteinExistence type="inferred from homology"/>
<evidence type="ECO:0000313" key="5">
    <source>
        <dbReference type="EMBL" id="MFC1410621.1"/>
    </source>
</evidence>
<evidence type="ECO:0000256" key="1">
    <source>
        <dbReference type="ARBA" id="ARBA00008361"/>
    </source>
</evidence>
<evidence type="ECO:0000313" key="6">
    <source>
        <dbReference type="Proteomes" id="UP001592582"/>
    </source>
</evidence>
<keyword evidence="6" id="KW-1185">Reference proteome</keyword>
<organism evidence="5 6">
    <name type="scientific">Streptacidiphilus alkalitolerans</name>
    <dbReference type="NCBI Taxonomy" id="3342712"/>
    <lineage>
        <taxon>Bacteria</taxon>
        <taxon>Bacillati</taxon>
        <taxon>Actinomycetota</taxon>
        <taxon>Actinomycetes</taxon>
        <taxon>Kitasatosporales</taxon>
        <taxon>Streptomycetaceae</taxon>
        <taxon>Streptacidiphilus</taxon>
    </lineage>
</organism>
<dbReference type="Proteomes" id="UP001592582">
    <property type="component" value="Unassembled WGS sequence"/>
</dbReference>
<comment type="similarity">
    <text evidence="1">Belongs to the methyltransferase superfamily.</text>
</comment>
<gene>
    <name evidence="5" type="ORF">ACEZDG_15240</name>
</gene>
<dbReference type="InterPro" id="IPR051052">
    <property type="entry name" value="Diverse_substrate_MTase"/>
</dbReference>
<dbReference type="Gene3D" id="3.40.50.150">
    <property type="entry name" value="Vaccinia Virus protein VP39"/>
    <property type="match status" value="1"/>
</dbReference>
<dbReference type="EMBL" id="JBHEZX010000006">
    <property type="protein sequence ID" value="MFC1410621.1"/>
    <property type="molecule type" value="Genomic_DNA"/>
</dbReference>
<comment type="caution">
    <text evidence="5">The sequence shown here is derived from an EMBL/GenBank/DDBJ whole genome shotgun (WGS) entry which is preliminary data.</text>
</comment>
<dbReference type="RefSeq" id="WP_380508672.1">
    <property type="nucleotide sequence ID" value="NZ_JBHEZX010000006.1"/>
</dbReference>
<dbReference type="CDD" id="cd02440">
    <property type="entry name" value="AdoMet_MTases"/>
    <property type="match status" value="1"/>
</dbReference>
<dbReference type="GO" id="GO:0008168">
    <property type="term" value="F:methyltransferase activity"/>
    <property type="evidence" value="ECO:0007669"/>
    <property type="project" value="UniProtKB-KW"/>
</dbReference>
<feature type="domain" description="Methyltransferase type 11" evidence="4">
    <location>
        <begin position="49"/>
        <end position="138"/>
    </location>
</feature>
<protein>
    <submittedName>
        <fullName evidence="5">Class I SAM-dependent methyltransferase</fullName>
        <ecNumber evidence="5">2.1.1.-</ecNumber>
    </submittedName>
</protein>
<dbReference type="InterPro" id="IPR029063">
    <property type="entry name" value="SAM-dependent_MTases_sf"/>
</dbReference>
<dbReference type="PANTHER" id="PTHR44942">
    <property type="entry name" value="METHYLTRANSF_11 DOMAIN-CONTAINING PROTEIN"/>
    <property type="match status" value="1"/>
</dbReference>
<dbReference type="GO" id="GO:0032259">
    <property type="term" value="P:methylation"/>
    <property type="evidence" value="ECO:0007669"/>
    <property type="project" value="UniProtKB-KW"/>
</dbReference>
<keyword evidence="3 5" id="KW-0808">Transferase</keyword>
<evidence type="ECO:0000256" key="2">
    <source>
        <dbReference type="ARBA" id="ARBA00022603"/>
    </source>
</evidence>
<name>A0ABV6VA65_9ACTN</name>